<gene>
    <name evidence="1" type="ORF">H5410_009014</name>
</gene>
<protein>
    <submittedName>
        <fullName evidence="1">Uncharacterized protein</fullName>
    </submittedName>
</protein>
<evidence type="ECO:0000313" key="1">
    <source>
        <dbReference type="EMBL" id="KAG5623796.1"/>
    </source>
</evidence>
<accession>A0A9J6AHJ9</accession>
<dbReference type="InterPro" id="IPR016972">
    <property type="entry name" value="UCP031279"/>
</dbReference>
<dbReference type="PANTHER" id="PTHR33526:SF25">
    <property type="match status" value="1"/>
</dbReference>
<name>A0A9J6AHJ9_SOLCO</name>
<proteinExistence type="predicted"/>
<dbReference type="PANTHER" id="PTHR33526">
    <property type="entry name" value="OS07G0123800 PROTEIN"/>
    <property type="match status" value="1"/>
</dbReference>
<dbReference type="AlphaFoldDB" id="A0A9J6AHJ9"/>
<reference evidence="1 2" key="1">
    <citation type="submission" date="2020-09" db="EMBL/GenBank/DDBJ databases">
        <title>De no assembly of potato wild relative species, Solanum commersonii.</title>
        <authorList>
            <person name="Cho K."/>
        </authorList>
    </citation>
    <scope>NUCLEOTIDE SEQUENCE [LARGE SCALE GENOMIC DNA]</scope>
    <source>
        <strain evidence="1">LZ3.2</strain>
        <tissue evidence="1">Leaf</tissue>
    </source>
</reference>
<evidence type="ECO:0000313" key="2">
    <source>
        <dbReference type="Proteomes" id="UP000824120"/>
    </source>
</evidence>
<comment type="caution">
    <text evidence="1">The sequence shown here is derived from an EMBL/GenBank/DDBJ whole genome shotgun (WGS) entry which is preliminary data.</text>
</comment>
<dbReference type="PIRSF" id="PIRSF031279">
    <property type="entry name" value="UCP031279"/>
    <property type="match status" value="1"/>
</dbReference>
<dbReference type="OrthoDB" id="694638at2759"/>
<sequence>MSTKANKESRIKKCIKAPIRILIKARDCYVRSLTNCSGRMGYGSAIGSCPAFTQVSSLPRSFSANLSASSGDDDFRELMQISSRKNHVELESVRQKSIDKKGMNVMPRTRYVAIGRIDEEEPCDFGEEVRVSTDVYPRSRSYAVSSGWTTMSI</sequence>
<keyword evidence="2" id="KW-1185">Reference proteome</keyword>
<dbReference type="EMBL" id="JACXVP010000002">
    <property type="protein sequence ID" value="KAG5623796.1"/>
    <property type="molecule type" value="Genomic_DNA"/>
</dbReference>
<organism evidence="1 2">
    <name type="scientific">Solanum commersonii</name>
    <name type="common">Commerson's wild potato</name>
    <name type="synonym">Commerson's nightshade</name>
    <dbReference type="NCBI Taxonomy" id="4109"/>
    <lineage>
        <taxon>Eukaryota</taxon>
        <taxon>Viridiplantae</taxon>
        <taxon>Streptophyta</taxon>
        <taxon>Embryophyta</taxon>
        <taxon>Tracheophyta</taxon>
        <taxon>Spermatophyta</taxon>
        <taxon>Magnoliopsida</taxon>
        <taxon>eudicotyledons</taxon>
        <taxon>Gunneridae</taxon>
        <taxon>Pentapetalae</taxon>
        <taxon>asterids</taxon>
        <taxon>lamiids</taxon>
        <taxon>Solanales</taxon>
        <taxon>Solanaceae</taxon>
        <taxon>Solanoideae</taxon>
        <taxon>Solaneae</taxon>
        <taxon>Solanum</taxon>
    </lineage>
</organism>
<dbReference type="Proteomes" id="UP000824120">
    <property type="component" value="Chromosome 2"/>
</dbReference>